<accession>A0A948T2K9</accession>
<dbReference type="AlphaFoldDB" id="A0A948T2K9"/>
<dbReference type="Proteomes" id="UP000713596">
    <property type="component" value="Unassembled WGS sequence"/>
</dbReference>
<organism evidence="2 3">
    <name type="scientific">Candidatus Allofournierella pullistercoris</name>
    <dbReference type="NCBI Taxonomy" id="2838597"/>
    <lineage>
        <taxon>Bacteria</taxon>
        <taxon>Bacillati</taxon>
        <taxon>Bacillota</taxon>
        <taxon>Clostridia</taxon>
        <taxon>Eubacteriales</taxon>
        <taxon>Oscillospiraceae</taxon>
        <taxon>Allofournierella</taxon>
    </lineage>
</organism>
<dbReference type="InterPro" id="IPR051693">
    <property type="entry name" value="UPF0046_metallophosphoest"/>
</dbReference>
<evidence type="ECO:0000313" key="3">
    <source>
        <dbReference type="Proteomes" id="UP000713596"/>
    </source>
</evidence>
<name>A0A948T2K9_9FIRM</name>
<reference evidence="2" key="2">
    <citation type="submission" date="2021-04" db="EMBL/GenBank/DDBJ databases">
        <authorList>
            <person name="Gilroy R."/>
        </authorList>
    </citation>
    <scope>NUCLEOTIDE SEQUENCE</scope>
    <source>
        <strain evidence="2">B5_2728</strain>
    </source>
</reference>
<protein>
    <submittedName>
        <fullName evidence="2">Metallophosphoesterase family protein</fullName>
    </submittedName>
</protein>
<dbReference type="Pfam" id="PF00149">
    <property type="entry name" value="Metallophos"/>
    <property type="match status" value="1"/>
</dbReference>
<evidence type="ECO:0000313" key="2">
    <source>
        <dbReference type="EMBL" id="MBU3806076.1"/>
    </source>
</evidence>
<dbReference type="PANTHER" id="PTHR12905">
    <property type="entry name" value="METALLOPHOSPHOESTERASE"/>
    <property type="match status" value="1"/>
</dbReference>
<dbReference type="EMBL" id="JAHLFP010000032">
    <property type="protein sequence ID" value="MBU3806076.1"/>
    <property type="molecule type" value="Genomic_DNA"/>
</dbReference>
<sequence>MKILVLADVEAKGLWDYFSPDKVKGYDLILSCGDLNPCYLSLIATFTTAPVLYVHGNHDKNYEHHPPEGCICVEDTVYTVKGLRIAGLGGSIRYKPGAFQYTENEMARRVKRLKKVIRREKGVDILLTHSPARNLNDGPDAPHLGFSCFYDILDEYKPAYFIHGHVHLSYNAALPRICSYHSTQVVNGYEKLELEIPTPEVPVLPPWKLFFMGLRRMVLGPR</sequence>
<reference evidence="2" key="1">
    <citation type="journal article" date="2021" name="PeerJ">
        <title>Extensive microbial diversity within the chicken gut microbiome revealed by metagenomics and culture.</title>
        <authorList>
            <person name="Gilroy R."/>
            <person name="Ravi A."/>
            <person name="Getino M."/>
            <person name="Pursley I."/>
            <person name="Horton D.L."/>
            <person name="Alikhan N.F."/>
            <person name="Baker D."/>
            <person name="Gharbi K."/>
            <person name="Hall N."/>
            <person name="Watson M."/>
            <person name="Adriaenssens E.M."/>
            <person name="Foster-Nyarko E."/>
            <person name="Jarju S."/>
            <person name="Secka A."/>
            <person name="Antonio M."/>
            <person name="Oren A."/>
            <person name="Chaudhuri R.R."/>
            <person name="La Ragione R."/>
            <person name="Hildebrand F."/>
            <person name="Pallen M.J."/>
        </authorList>
    </citation>
    <scope>NUCLEOTIDE SEQUENCE</scope>
    <source>
        <strain evidence="2">B5_2728</strain>
    </source>
</reference>
<dbReference type="SUPFAM" id="SSF56300">
    <property type="entry name" value="Metallo-dependent phosphatases"/>
    <property type="match status" value="1"/>
</dbReference>
<dbReference type="GO" id="GO:0016787">
    <property type="term" value="F:hydrolase activity"/>
    <property type="evidence" value="ECO:0007669"/>
    <property type="project" value="InterPro"/>
</dbReference>
<comment type="caution">
    <text evidence="2">The sequence shown here is derived from an EMBL/GenBank/DDBJ whole genome shotgun (WGS) entry which is preliminary data.</text>
</comment>
<gene>
    <name evidence="2" type="ORF">H9882_04195</name>
</gene>
<feature type="domain" description="Calcineurin-like phosphoesterase" evidence="1">
    <location>
        <begin position="1"/>
        <end position="167"/>
    </location>
</feature>
<evidence type="ECO:0000259" key="1">
    <source>
        <dbReference type="Pfam" id="PF00149"/>
    </source>
</evidence>
<dbReference type="PANTHER" id="PTHR12905:SF0">
    <property type="entry name" value="CALCINEURIN-LIKE PHOSPHOESTERASE DOMAIN-CONTAINING PROTEIN"/>
    <property type="match status" value="1"/>
</dbReference>
<proteinExistence type="predicted"/>
<dbReference type="Gene3D" id="3.60.21.10">
    <property type="match status" value="1"/>
</dbReference>
<dbReference type="InterPro" id="IPR029052">
    <property type="entry name" value="Metallo-depent_PP-like"/>
</dbReference>
<dbReference type="InterPro" id="IPR004843">
    <property type="entry name" value="Calcineurin-like_PHP"/>
</dbReference>